<feature type="transmembrane region" description="Helical" evidence="1">
    <location>
        <begin position="194"/>
        <end position="213"/>
    </location>
</feature>
<keyword evidence="1" id="KW-0812">Transmembrane</keyword>
<feature type="transmembrane region" description="Helical" evidence="1">
    <location>
        <begin position="34"/>
        <end position="54"/>
    </location>
</feature>
<name>A0AA35CP68_9FIRM</name>
<keyword evidence="1" id="KW-1133">Transmembrane helix</keyword>
<protein>
    <submittedName>
        <fullName evidence="2">Uncharacterized protein</fullName>
    </submittedName>
</protein>
<feature type="transmembrane region" description="Helical" evidence="1">
    <location>
        <begin position="60"/>
        <end position="79"/>
    </location>
</feature>
<dbReference type="EMBL" id="AP025628">
    <property type="protein sequence ID" value="BDG61362.1"/>
    <property type="molecule type" value="Genomic_DNA"/>
</dbReference>
<dbReference type="AlphaFoldDB" id="A0AA35CP68"/>
<keyword evidence="3" id="KW-1185">Reference proteome</keyword>
<gene>
    <name evidence="2" type="ORF">caldi_24520</name>
</gene>
<dbReference type="PANTHER" id="PTHR33876">
    <property type="entry name" value="UNNAMED PRODUCT"/>
    <property type="match status" value="1"/>
</dbReference>
<evidence type="ECO:0000313" key="2">
    <source>
        <dbReference type="EMBL" id="BDG61362.1"/>
    </source>
</evidence>
<evidence type="ECO:0000313" key="3">
    <source>
        <dbReference type="Proteomes" id="UP001163687"/>
    </source>
</evidence>
<dbReference type="PANTHER" id="PTHR33876:SF4">
    <property type="entry name" value="CHLOROPLAST PROTEIN FOR GROWTH AND FERTILITY 2"/>
    <property type="match status" value="1"/>
</dbReference>
<dbReference type="InterPro" id="IPR052776">
    <property type="entry name" value="Chloro_ReproSupport/MetalTrans"/>
</dbReference>
<proteinExistence type="predicted"/>
<accession>A0AA35CP68</accession>
<feature type="transmembrane region" description="Helical" evidence="1">
    <location>
        <begin position="128"/>
        <end position="150"/>
    </location>
</feature>
<sequence length="223" mass="22517">MLGLEHALDADHVVAVSTIVAEGGGIRRGAGVGALWGAGHTAALLAAGLPLLLFRVALPASLGLSLEAGVGVMLIALGLHTLAGWRRRQPHAHVHVHDGVPHVHFHTHAEGSHHRHGHGRPAGGLRPFLVGSLHGLAGSGAVTLLVAGAAPSVAAGVLYVVCFGLGTVVGMTLTSTLIGLPFALGLRSFRRAQAALRLVAGVLSVALGAAIVAEMGQALAARW</sequence>
<evidence type="ECO:0000256" key="1">
    <source>
        <dbReference type="SAM" id="Phobius"/>
    </source>
</evidence>
<reference evidence="2" key="1">
    <citation type="submission" date="2022-03" db="EMBL/GenBank/DDBJ databases">
        <title>Complete genome sequence of Caldinitratiruptor microaerophilus.</title>
        <authorList>
            <person name="Mukaiyama R."/>
            <person name="Nishiyama T."/>
            <person name="Ueda K."/>
        </authorList>
    </citation>
    <scope>NUCLEOTIDE SEQUENCE</scope>
    <source>
        <strain evidence="2">JCM 16183</strain>
    </source>
</reference>
<organism evidence="2 3">
    <name type="scientific">Caldinitratiruptor microaerophilus</name>
    <dbReference type="NCBI Taxonomy" id="671077"/>
    <lineage>
        <taxon>Bacteria</taxon>
        <taxon>Bacillati</taxon>
        <taxon>Bacillota</taxon>
        <taxon>Clostridia</taxon>
        <taxon>Eubacteriales</taxon>
        <taxon>Symbiobacteriaceae</taxon>
        <taxon>Caldinitratiruptor</taxon>
    </lineage>
</organism>
<dbReference type="KEGG" id="cmic:caldi_24520"/>
<dbReference type="Proteomes" id="UP001163687">
    <property type="component" value="Chromosome"/>
</dbReference>
<feature type="transmembrane region" description="Helical" evidence="1">
    <location>
        <begin position="156"/>
        <end position="182"/>
    </location>
</feature>
<keyword evidence="1" id="KW-0472">Membrane</keyword>
<dbReference type="RefSeq" id="WP_264842016.1">
    <property type="nucleotide sequence ID" value="NZ_AP025628.1"/>
</dbReference>